<dbReference type="InterPro" id="IPR006015">
    <property type="entry name" value="Universal_stress_UspA"/>
</dbReference>
<dbReference type="AlphaFoldDB" id="A0A1H3W6Q6"/>
<gene>
    <name evidence="3" type="ORF">SAMN04488065_0595</name>
</gene>
<keyword evidence="4" id="KW-1185">Reference proteome</keyword>
<reference evidence="3 4" key="1">
    <citation type="submission" date="2016-10" db="EMBL/GenBank/DDBJ databases">
        <authorList>
            <person name="de Groot N.N."/>
        </authorList>
    </citation>
    <scope>NUCLEOTIDE SEQUENCE [LARGE SCALE GENOMIC DNA]</scope>
    <source>
        <strain evidence="3 4">CGMCC 1.8712</strain>
    </source>
</reference>
<dbReference type="PRINTS" id="PR01438">
    <property type="entry name" value="UNVRSLSTRESS"/>
</dbReference>
<dbReference type="CDD" id="cd00293">
    <property type="entry name" value="USP-like"/>
    <property type="match status" value="1"/>
</dbReference>
<evidence type="ECO:0000256" key="1">
    <source>
        <dbReference type="ARBA" id="ARBA00008791"/>
    </source>
</evidence>
<dbReference type="OrthoDB" id="107030at2157"/>
<dbReference type="STRING" id="555874.SAMN04488065_0595"/>
<feature type="domain" description="UspA" evidence="2">
    <location>
        <begin position="1"/>
        <end position="138"/>
    </location>
</feature>
<dbReference type="InterPro" id="IPR006016">
    <property type="entry name" value="UspA"/>
</dbReference>
<protein>
    <submittedName>
        <fullName evidence="3">Nucleotide-binding universal stress protein, UspA family</fullName>
    </submittedName>
</protein>
<comment type="similarity">
    <text evidence="1">Belongs to the universal stress protein A family.</text>
</comment>
<dbReference type="Gene3D" id="3.40.50.620">
    <property type="entry name" value="HUPs"/>
    <property type="match status" value="1"/>
</dbReference>
<proteinExistence type="inferred from homology"/>
<evidence type="ECO:0000313" key="4">
    <source>
        <dbReference type="Proteomes" id="UP000236755"/>
    </source>
</evidence>
<dbReference type="PANTHER" id="PTHR46268">
    <property type="entry name" value="STRESS RESPONSE PROTEIN NHAX"/>
    <property type="match status" value="1"/>
</dbReference>
<sequence>MYQKILVPTDGSDCATNAAAEAVSVAAQFDAEVHALYAVDVRISRPNAEVETYREEMRAEGEGAIGEVEQLAGREGVEYVSDIRVGDPRDVVTEYADDADIDLIVMGTHGRRGIERMVLGSITEGVVRMSDVPVLTVPRS</sequence>
<dbReference type="EMBL" id="FNQT01000001">
    <property type="protein sequence ID" value="SDZ82511.1"/>
    <property type="molecule type" value="Genomic_DNA"/>
</dbReference>
<dbReference type="Proteomes" id="UP000236755">
    <property type="component" value="Unassembled WGS sequence"/>
</dbReference>
<dbReference type="PANTHER" id="PTHR46268:SF6">
    <property type="entry name" value="UNIVERSAL STRESS PROTEIN UP12"/>
    <property type="match status" value="1"/>
</dbReference>
<organism evidence="3 4">
    <name type="scientific">Haloplanus vescus</name>
    <dbReference type="NCBI Taxonomy" id="555874"/>
    <lineage>
        <taxon>Archaea</taxon>
        <taxon>Methanobacteriati</taxon>
        <taxon>Methanobacteriota</taxon>
        <taxon>Stenosarchaea group</taxon>
        <taxon>Halobacteria</taxon>
        <taxon>Halobacteriales</taxon>
        <taxon>Haloferacaceae</taxon>
        <taxon>Haloplanus</taxon>
    </lineage>
</organism>
<name>A0A1H3W6Q6_9EURY</name>
<accession>A0A1H3W6Q6</accession>
<dbReference type="InterPro" id="IPR014729">
    <property type="entry name" value="Rossmann-like_a/b/a_fold"/>
</dbReference>
<dbReference type="SUPFAM" id="SSF52402">
    <property type="entry name" value="Adenine nucleotide alpha hydrolases-like"/>
    <property type="match status" value="1"/>
</dbReference>
<evidence type="ECO:0000259" key="2">
    <source>
        <dbReference type="Pfam" id="PF00582"/>
    </source>
</evidence>
<dbReference type="Pfam" id="PF00582">
    <property type="entry name" value="Usp"/>
    <property type="match status" value="1"/>
</dbReference>
<evidence type="ECO:0000313" key="3">
    <source>
        <dbReference type="EMBL" id="SDZ82511.1"/>
    </source>
</evidence>
<dbReference type="RefSeq" id="WP_092631192.1">
    <property type="nucleotide sequence ID" value="NZ_FNQT01000001.1"/>
</dbReference>